<dbReference type="Proteomes" id="UP001162164">
    <property type="component" value="Unassembled WGS sequence"/>
</dbReference>
<feature type="compositionally biased region" description="Basic and acidic residues" evidence="3">
    <location>
        <begin position="64"/>
        <end position="76"/>
    </location>
</feature>
<evidence type="ECO:0000313" key="4">
    <source>
        <dbReference type="EMBL" id="KAJ8970628.1"/>
    </source>
</evidence>
<gene>
    <name evidence="4" type="ORF">NQ317_006627</name>
</gene>
<evidence type="ECO:0000256" key="1">
    <source>
        <dbReference type="ARBA" id="ARBA00022980"/>
    </source>
</evidence>
<keyword evidence="5" id="KW-1185">Reference proteome</keyword>
<dbReference type="EMBL" id="JAPWTJ010001600">
    <property type="protein sequence ID" value="KAJ8970628.1"/>
    <property type="molecule type" value="Genomic_DNA"/>
</dbReference>
<accession>A0ABQ9J0I9</accession>
<name>A0ABQ9J0I9_9CUCU</name>
<evidence type="ECO:0000256" key="3">
    <source>
        <dbReference type="SAM" id="MobiDB-lite"/>
    </source>
</evidence>
<organism evidence="4 5">
    <name type="scientific">Molorchus minor</name>
    <dbReference type="NCBI Taxonomy" id="1323400"/>
    <lineage>
        <taxon>Eukaryota</taxon>
        <taxon>Metazoa</taxon>
        <taxon>Ecdysozoa</taxon>
        <taxon>Arthropoda</taxon>
        <taxon>Hexapoda</taxon>
        <taxon>Insecta</taxon>
        <taxon>Pterygota</taxon>
        <taxon>Neoptera</taxon>
        <taxon>Endopterygota</taxon>
        <taxon>Coleoptera</taxon>
        <taxon>Polyphaga</taxon>
        <taxon>Cucujiformia</taxon>
        <taxon>Chrysomeloidea</taxon>
        <taxon>Cerambycidae</taxon>
        <taxon>Lamiinae</taxon>
        <taxon>Monochamini</taxon>
        <taxon>Molorchus</taxon>
    </lineage>
</organism>
<dbReference type="SUPFAM" id="SSF46911">
    <property type="entry name" value="Ribosomal protein S18"/>
    <property type="match status" value="1"/>
</dbReference>
<evidence type="ECO:0000313" key="5">
    <source>
        <dbReference type="Proteomes" id="UP001162164"/>
    </source>
</evidence>
<protein>
    <submittedName>
        <fullName evidence="4">Uncharacterized protein</fullName>
    </submittedName>
</protein>
<dbReference type="InterPro" id="IPR036870">
    <property type="entry name" value="Ribosomal_bS18_sf"/>
</dbReference>
<dbReference type="Gene3D" id="4.10.640.10">
    <property type="entry name" value="Ribosomal protein S18"/>
    <property type="match status" value="1"/>
</dbReference>
<comment type="caution">
    <text evidence="4">The sequence shown here is derived from an EMBL/GenBank/DDBJ whole genome shotgun (WGS) entry which is preliminary data.</text>
</comment>
<proteinExistence type="predicted"/>
<reference evidence="4" key="1">
    <citation type="journal article" date="2023" name="Insect Mol. Biol.">
        <title>Genome sequencing provides insights into the evolution of gene families encoding plant cell wall-degrading enzymes in longhorned beetles.</title>
        <authorList>
            <person name="Shin N.R."/>
            <person name="Okamura Y."/>
            <person name="Kirsch R."/>
            <person name="Pauchet Y."/>
        </authorList>
    </citation>
    <scope>NUCLEOTIDE SEQUENCE</scope>
    <source>
        <strain evidence="4">MMC_N1</strain>
    </source>
</reference>
<dbReference type="Pfam" id="PF01084">
    <property type="entry name" value="Ribosomal_S18"/>
    <property type="match status" value="1"/>
</dbReference>
<evidence type="ECO:0000256" key="2">
    <source>
        <dbReference type="ARBA" id="ARBA00023274"/>
    </source>
</evidence>
<keyword evidence="1" id="KW-0689">Ribosomal protein</keyword>
<feature type="region of interest" description="Disordered" evidence="3">
    <location>
        <begin position="43"/>
        <end position="82"/>
    </location>
</feature>
<sequence length="82" mass="9319">MLPRRITGLCKKQQKRMSSLVTMAQKLVSSPIFMYCCEVNNQTETQRTPGPIPQLHSQDTTGTYKEDSKPIGEDPHWPLSVE</sequence>
<keyword evidence="2" id="KW-0687">Ribonucleoprotein</keyword>
<dbReference type="InterPro" id="IPR001648">
    <property type="entry name" value="Ribosomal_bS18"/>
</dbReference>